<reference evidence="2 3" key="1">
    <citation type="submission" date="2019-02" db="EMBL/GenBank/DDBJ databases">
        <title>Deep-cultivation of Planctomycetes and their phenomic and genomic characterization uncovers novel biology.</title>
        <authorList>
            <person name="Wiegand S."/>
            <person name="Jogler M."/>
            <person name="Boedeker C."/>
            <person name="Pinto D."/>
            <person name="Vollmers J."/>
            <person name="Rivas-Marin E."/>
            <person name="Kohn T."/>
            <person name="Peeters S.H."/>
            <person name="Heuer A."/>
            <person name="Rast P."/>
            <person name="Oberbeckmann S."/>
            <person name="Bunk B."/>
            <person name="Jeske O."/>
            <person name="Meyerdierks A."/>
            <person name="Storesund J.E."/>
            <person name="Kallscheuer N."/>
            <person name="Luecker S."/>
            <person name="Lage O.M."/>
            <person name="Pohl T."/>
            <person name="Merkel B.J."/>
            <person name="Hornburger P."/>
            <person name="Mueller R.-W."/>
            <person name="Bruemmer F."/>
            <person name="Labrenz M."/>
            <person name="Spormann A.M."/>
            <person name="Op den Camp H."/>
            <person name="Overmann J."/>
            <person name="Amann R."/>
            <person name="Jetten M.S.M."/>
            <person name="Mascher T."/>
            <person name="Medema M.H."/>
            <person name="Devos D.P."/>
            <person name="Kaster A.-K."/>
            <person name="Ovreas L."/>
            <person name="Rohde M."/>
            <person name="Galperin M.Y."/>
            <person name="Jogler C."/>
        </authorList>
    </citation>
    <scope>NUCLEOTIDE SEQUENCE [LARGE SCALE GENOMIC DNA]</scope>
    <source>
        <strain evidence="2 3">Spb1</strain>
    </source>
</reference>
<organism evidence="2 3">
    <name type="scientific">Planctopirus ephydatiae</name>
    <dbReference type="NCBI Taxonomy" id="2528019"/>
    <lineage>
        <taxon>Bacteria</taxon>
        <taxon>Pseudomonadati</taxon>
        <taxon>Planctomycetota</taxon>
        <taxon>Planctomycetia</taxon>
        <taxon>Planctomycetales</taxon>
        <taxon>Planctomycetaceae</taxon>
        <taxon>Planctopirus</taxon>
    </lineage>
</organism>
<dbReference type="Proteomes" id="UP000315349">
    <property type="component" value="Chromosome"/>
</dbReference>
<accession>A0A518GIU9</accession>
<dbReference type="InterPro" id="IPR001173">
    <property type="entry name" value="Glyco_trans_2-like"/>
</dbReference>
<dbReference type="GO" id="GO:0016757">
    <property type="term" value="F:glycosyltransferase activity"/>
    <property type="evidence" value="ECO:0007669"/>
    <property type="project" value="UniProtKB-KW"/>
</dbReference>
<dbReference type="SUPFAM" id="SSF53448">
    <property type="entry name" value="Nucleotide-diphospho-sugar transferases"/>
    <property type="match status" value="1"/>
</dbReference>
<evidence type="ECO:0000313" key="2">
    <source>
        <dbReference type="EMBL" id="QDV28526.1"/>
    </source>
</evidence>
<dbReference type="Gene3D" id="3.90.550.10">
    <property type="entry name" value="Spore Coat Polysaccharide Biosynthesis Protein SpsA, Chain A"/>
    <property type="match status" value="1"/>
</dbReference>
<keyword evidence="2" id="KW-0808">Transferase</keyword>
<dbReference type="InterPro" id="IPR050834">
    <property type="entry name" value="Glycosyltransf_2"/>
</dbReference>
<protein>
    <submittedName>
        <fullName evidence="2">UDP-Glc:alpha-D-GlcNAc-diphosphoundecaprenol beta-1,3-glucosyltransferase WfgD</fullName>
        <ecNumber evidence="2">2.4.1.305</ecNumber>
    </submittedName>
</protein>
<evidence type="ECO:0000313" key="3">
    <source>
        <dbReference type="Proteomes" id="UP000315349"/>
    </source>
</evidence>
<feature type="domain" description="Glycosyltransferase 2-like" evidence="1">
    <location>
        <begin position="25"/>
        <end position="155"/>
    </location>
</feature>
<dbReference type="Pfam" id="PF00535">
    <property type="entry name" value="Glycos_transf_2"/>
    <property type="match status" value="1"/>
</dbReference>
<proteinExistence type="predicted"/>
<dbReference type="InterPro" id="IPR029044">
    <property type="entry name" value="Nucleotide-diphossugar_trans"/>
</dbReference>
<gene>
    <name evidence="2" type="primary">wfgD</name>
    <name evidence="2" type="ORF">Spb1_03890</name>
</gene>
<dbReference type="EMBL" id="CP036299">
    <property type="protein sequence ID" value="QDV28526.1"/>
    <property type="molecule type" value="Genomic_DNA"/>
</dbReference>
<dbReference type="PANTHER" id="PTHR43685:SF11">
    <property type="entry name" value="GLYCOSYLTRANSFERASE TAGX-RELATED"/>
    <property type="match status" value="1"/>
</dbReference>
<dbReference type="EC" id="2.4.1.305" evidence="2"/>
<keyword evidence="3" id="KW-1185">Reference proteome</keyword>
<dbReference type="OrthoDB" id="9772170at2"/>
<dbReference type="PANTHER" id="PTHR43685">
    <property type="entry name" value="GLYCOSYLTRANSFERASE"/>
    <property type="match status" value="1"/>
</dbReference>
<sequence length="342" mass="39416">MSNSDSSSVLTESSMTKPDEKPWLSVIMPVYNGEKYLRLALESIESEWNEHSGQISMEIIALDDGSSDSSLEILNEFGQRMPLHVICQERGGSWVRSTNRGLSMARGEYFCFLHQDDLWLPGRLKLLLQLSQTYPQAGMLFHAVKYLDDRGRFLGQFRAPLQHGLNAPQLFVARLLVQNFIAIPAPMVKRSLLDSIGPMNPELWYTADWDYWLSIAQSSPVVYDRRAVAGFRIHNESQTVQRSVAQDRFREQLTTVFERHYSRVVANSDFTLKDRGLDQVKKRAEFSMEVNIALAGMYHRGRFPWLALMKKALMLGPLGFYKFIQESRIIDRVWARLKLPRH</sequence>
<evidence type="ECO:0000259" key="1">
    <source>
        <dbReference type="Pfam" id="PF00535"/>
    </source>
</evidence>
<keyword evidence="2" id="KW-0328">Glycosyltransferase</keyword>
<dbReference type="KEGG" id="peh:Spb1_03890"/>
<name>A0A518GIU9_9PLAN</name>
<dbReference type="AlphaFoldDB" id="A0A518GIU9"/>